<comment type="similarity">
    <text evidence="1">Belongs to the Cyclase 1 superfamily.</text>
</comment>
<proteinExistence type="inferred from homology"/>
<keyword evidence="2" id="KW-0472">Membrane</keyword>
<reference evidence="5 6" key="1">
    <citation type="submission" date="2025-05" db="UniProtKB">
        <authorList>
            <consortium name="RefSeq"/>
        </authorList>
    </citation>
    <scope>IDENTIFICATION</scope>
</reference>
<dbReference type="InterPro" id="IPR037175">
    <property type="entry name" value="KFase_sf"/>
</dbReference>
<accession>A0ABM1EF99</accession>
<name>A0ABM1EF99_PRICU</name>
<keyword evidence="4" id="KW-1185">Reference proteome</keyword>
<organism evidence="4 6">
    <name type="scientific">Priapulus caudatus</name>
    <name type="common">Priapulid worm</name>
    <dbReference type="NCBI Taxonomy" id="37621"/>
    <lineage>
        <taxon>Eukaryota</taxon>
        <taxon>Metazoa</taxon>
        <taxon>Ecdysozoa</taxon>
        <taxon>Scalidophora</taxon>
        <taxon>Priapulida</taxon>
        <taxon>Priapulimorpha</taxon>
        <taxon>Priapulimorphida</taxon>
        <taxon>Priapulidae</taxon>
        <taxon>Priapulus</taxon>
    </lineage>
</organism>
<dbReference type="InterPro" id="IPR007325">
    <property type="entry name" value="KFase/CYL"/>
</dbReference>
<dbReference type="PANTHER" id="PTHR31118:SF12">
    <property type="entry name" value="CYCLASE-LIKE PROTEIN 2"/>
    <property type="match status" value="1"/>
</dbReference>
<keyword evidence="2" id="KW-1133">Transmembrane helix</keyword>
<feature type="transmembrane region" description="Helical" evidence="2">
    <location>
        <begin position="267"/>
        <end position="286"/>
    </location>
</feature>
<evidence type="ECO:0000256" key="3">
    <source>
        <dbReference type="SAM" id="SignalP"/>
    </source>
</evidence>
<dbReference type="Pfam" id="PF04199">
    <property type="entry name" value="Cyclase"/>
    <property type="match status" value="1"/>
</dbReference>
<dbReference type="Gene3D" id="3.50.30.50">
    <property type="entry name" value="Putative cyclase"/>
    <property type="match status" value="1"/>
</dbReference>
<sequence length="289" mass="31712">MGTPAVCEILLATVLSLTVAIASANIIDLTYEYANQPDMVYWPGFQTWNTSTVLKGWTADGFYVEANTFCTAEHGGTHMDAPRHIIEGARGINEIELNEVIGDAVVVDVSRKTANDPDYQATIEDIENWEHDYGRIRPGSIFLLNTGWHRYWPDKERYLGTATSDTSLIHFPGIHETAMEWLVQNRNIKMYGVDTISLDYGQARDRPVHKILLGKNIPGLENVANLDSMPPSGARVFAIPMNIRDGTGAATRVFAVIDGATMQHASVTLITAAMAVCSLVVSSALMSPE</sequence>
<dbReference type="GeneID" id="106811675"/>
<evidence type="ECO:0000256" key="2">
    <source>
        <dbReference type="SAM" id="Phobius"/>
    </source>
</evidence>
<dbReference type="Proteomes" id="UP000695022">
    <property type="component" value="Unplaced"/>
</dbReference>
<evidence type="ECO:0000256" key="1">
    <source>
        <dbReference type="ARBA" id="ARBA00007865"/>
    </source>
</evidence>
<keyword evidence="2" id="KW-0812">Transmembrane</keyword>
<gene>
    <name evidence="5 6" type="primary">LOC106811675</name>
</gene>
<evidence type="ECO:0000313" key="5">
    <source>
        <dbReference type="RefSeq" id="XP_014670866.1"/>
    </source>
</evidence>
<dbReference type="RefSeq" id="XP_014670870.1">
    <property type="nucleotide sequence ID" value="XM_014815384.1"/>
</dbReference>
<dbReference type="RefSeq" id="XP_014670866.1">
    <property type="nucleotide sequence ID" value="XM_014815380.1"/>
</dbReference>
<evidence type="ECO:0000313" key="4">
    <source>
        <dbReference type="Proteomes" id="UP000695022"/>
    </source>
</evidence>
<feature type="signal peptide" evidence="3">
    <location>
        <begin position="1"/>
        <end position="24"/>
    </location>
</feature>
<dbReference type="PANTHER" id="PTHR31118">
    <property type="entry name" value="CYCLASE-LIKE PROTEIN 2"/>
    <property type="match status" value="1"/>
</dbReference>
<keyword evidence="3" id="KW-0732">Signal</keyword>
<dbReference type="SUPFAM" id="SSF102198">
    <property type="entry name" value="Putative cyclase"/>
    <property type="match status" value="1"/>
</dbReference>
<protein>
    <submittedName>
        <fullName evidence="5 6">Kynurenine formamidase-like</fullName>
    </submittedName>
</protein>
<feature type="chain" id="PRO_5045022216" evidence="3">
    <location>
        <begin position="25"/>
        <end position="289"/>
    </location>
</feature>
<evidence type="ECO:0000313" key="6">
    <source>
        <dbReference type="RefSeq" id="XP_014670870.1"/>
    </source>
</evidence>